<sequence>MRIILSLFSASLLFICAYSFADTAPMPAMDMGHYHQTTTAVQTYGSEGVITQWQSDRVGISHQAIPALKWPAMTMNFRLPPDIAAHSLPAGTPVVFSFVKTDNAYQLVTLTPQKR</sequence>
<dbReference type="InterPro" id="IPR042230">
    <property type="entry name" value="CusF_sf"/>
</dbReference>
<evidence type="ECO:0008006" key="4">
    <source>
        <dbReference type="Google" id="ProtNLM"/>
    </source>
</evidence>
<dbReference type="OrthoDB" id="5771277at2"/>
<accession>A0A419NES6</accession>
<protein>
    <recommendedName>
        <fullName evidence="4">Copper-binding protein</fullName>
    </recommendedName>
</protein>
<gene>
    <name evidence="2" type="ORF">D6C13_01870</name>
</gene>
<dbReference type="EMBL" id="RAHH01000002">
    <property type="protein sequence ID" value="RJT47264.1"/>
    <property type="molecule type" value="Genomic_DNA"/>
</dbReference>
<keyword evidence="1" id="KW-0732">Signal</keyword>
<feature type="chain" id="PRO_5019378163" description="Copper-binding protein" evidence="1">
    <location>
        <begin position="22"/>
        <end position="115"/>
    </location>
</feature>
<comment type="caution">
    <text evidence="2">The sequence shown here is derived from an EMBL/GenBank/DDBJ whole genome shotgun (WGS) entry which is preliminary data.</text>
</comment>
<evidence type="ECO:0000256" key="1">
    <source>
        <dbReference type="SAM" id="SignalP"/>
    </source>
</evidence>
<keyword evidence="3" id="KW-1185">Reference proteome</keyword>
<evidence type="ECO:0000313" key="3">
    <source>
        <dbReference type="Proteomes" id="UP000284908"/>
    </source>
</evidence>
<dbReference type="RefSeq" id="WP_120131272.1">
    <property type="nucleotide sequence ID" value="NZ_RAHH01000002.1"/>
</dbReference>
<dbReference type="Proteomes" id="UP000284908">
    <property type="component" value="Unassembled WGS sequence"/>
</dbReference>
<evidence type="ECO:0000313" key="2">
    <source>
        <dbReference type="EMBL" id="RJT47264.1"/>
    </source>
</evidence>
<name>A0A419NES6_9GAMM</name>
<reference evidence="2 3" key="1">
    <citation type="submission" date="2018-09" db="EMBL/GenBank/DDBJ databases">
        <authorList>
            <person name="Le Fleche-Mateos A."/>
        </authorList>
    </citation>
    <scope>NUCLEOTIDE SEQUENCE [LARGE SCALE GENOMIC DNA]</scope>
    <source>
        <strain evidence="2 3">DSM 27399</strain>
    </source>
</reference>
<dbReference type="Pfam" id="PF11604">
    <property type="entry name" value="CusF_Ec"/>
    <property type="match status" value="1"/>
</dbReference>
<dbReference type="InterPro" id="IPR021647">
    <property type="entry name" value="CusF_Ec"/>
</dbReference>
<feature type="signal peptide" evidence="1">
    <location>
        <begin position="1"/>
        <end position="21"/>
    </location>
</feature>
<dbReference type="Gene3D" id="2.40.50.320">
    <property type="entry name" value="Copper binding periplasmic protein CusF"/>
    <property type="match status" value="1"/>
</dbReference>
<dbReference type="AlphaFoldDB" id="A0A419NES6"/>
<proteinExistence type="predicted"/>
<organism evidence="2 3">
    <name type="scientific">Rahnella woolbedingensis</name>
    <dbReference type="NCBI Taxonomy" id="1510574"/>
    <lineage>
        <taxon>Bacteria</taxon>
        <taxon>Pseudomonadati</taxon>
        <taxon>Pseudomonadota</taxon>
        <taxon>Gammaproteobacteria</taxon>
        <taxon>Enterobacterales</taxon>
        <taxon>Yersiniaceae</taxon>
        <taxon>Rahnella</taxon>
    </lineage>
</organism>